<accession>A0A8J6EX88</accession>
<gene>
    <name evidence="1" type="ORF">GDO78_003107</name>
</gene>
<reference evidence="1" key="1">
    <citation type="thesis" date="2020" institute="ProQuest LLC" country="789 East Eisenhower Parkway, Ann Arbor, MI, USA">
        <title>Comparative Genomics and Chromosome Evolution.</title>
        <authorList>
            <person name="Mudd A.B."/>
        </authorList>
    </citation>
    <scope>NUCLEOTIDE SEQUENCE</scope>
    <source>
        <strain evidence="1">HN-11 Male</strain>
        <tissue evidence="1">Kidney and liver</tissue>
    </source>
</reference>
<comment type="caution">
    <text evidence="1">The sequence shown here is derived from an EMBL/GenBank/DDBJ whole genome shotgun (WGS) entry which is preliminary data.</text>
</comment>
<evidence type="ECO:0000313" key="1">
    <source>
        <dbReference type="EMBL" id="KAG9476381.1"/>
    </source>
</evidence>
<dbReference type="AlphaFoldDB" id="A0A8J6EX88"/>
<evidence type="ECO:0000313" key="2">
    <source>
        <dbReference type="Proteomes" id="UP000770717"/>
    </source>
</evidence>
<dbReference type="EMBL" id="WNTK01000011">
    <property type="protein sequence ID" value="KAG9476381.1"/>
    <property type="molecule type" value="Genomic_DNA"/>
</dbReference>
<name>A0A8J6EX88_ELECQ</name>
<dbReference type="Proteomes" id="UP000770717">
    <property type="component" value="Unassembled WGS sequence"/>
</dbReference>
<sequence>MVARGGSTFGRIHIKFICFLSAAILKLKNKAWHPYNPRVRTFVFADSVKIPKKRESYFQRSQRLPTPLLD</sequence>
<keyword evidence="2" id="KW-1185">Reference proteome</keyword>
<protein>
    <submittedName>
        <fullName evidence="1">Uncharacterized protein</fullName>
    </submittedName>
</protein>
<proteinExistence type="predicted"/>
<organism evidence="1 2">
    <name type="scientific">Eleutherodactylus coqui</name>
    <name type="common">Puerto Rican coqui</name>
    <dbReference type="NCBI Taxonomy" id="57060"/>
    <lineage>
        <taxon>Eukaryota</taxon>
        <taxon>Metazoa</taxon>
        <taxon>Chordata</taxon>
        <taxon>Craniata</taxon>
        <taxon>Vertebrata</taxon>
        <taxon>Euteleostomi</taxon>
        <taxon>Amphibia</taxon>
        <taxon>Batrachia</taxon>
        <taxon>Anura</taxon>
        <taxon>Neobatrachia</taxon>
        <taxon>Hyloidea</taxon>
        <taxon>Eleutherodactylidae</taxon>
        <taxon>Eleutherodactylinae</taxon>
        <taxon>Eleutherodactylus</taxon>
        <taxon>Eleutherodactylus</taxon>
    </lineage>
</organism>